<dbReference type="PANTHER" id="PTHR42784">
    <property type="entry name" value="PYRANOSE 2-OXIDASE"/>
    <property type="match status" value="1"/>
</dbReference>
<protein>
    <submittedName>
        <fullName evidence="8">GMC oxidoreductase</fullName>
    </submittedName>
</protein>
<gene>
    <name evidence="8" type="ORF">DF3PB_1580005</name>
</gene>
<accession>A0A380TBY8</accession>
<evidence type="ECO:0000259" key="7">
    <source>
        <dbReference type="Pfam" id="PF05199"/>
    </source>
</evidence>
<sequence>MRITDLSEFAEGHVFTADLVVVGGGPVGLTIAREFFGHTARVLVIESGKRIEDPAYEALNALESIGEPETAVQVQWRSLFHAALNPLWSQETQPYGVRCRGLGGSTIAWAGKSATFDEADFEARAWVPNSGWPIARKELEPYFQRSATALNLGPEGYDDDFWTAAGRNPPEPSVNNEALRSYFWQFARSRKDPMDIMRFGPEFAHEHAPNVEALVNATVTEVMLTQNGAAFAGVEIASLDGTRRFVRAPYCVLAAGTIENPRILLASQRVQPEGVGNGFDVVGRYLMDHIGGHVAHFEAGDIPKVSSLFGFCGLRHHGTVHVYLRGLALTRAAQARLEVTNASVYVSEERAPDDPWSALKRLMQLKSEDPVSDVLALASSCGLLVKGLGTRAFRSKYMPGELREFAINQMLRYSPGFVARQFQTRSLPHKLSGLVLEGMAEQPPDPDSRITLSEVTDRLGVPRARVNWTIADQSRRALAAIGRLVAEEFPKIGLPAPVLKGWVAEDHLKDGVFIDMGHGVGTTRMSHDPRTGVVDTNCRVHGVHGLFVAGGSVFPTSGHTNPTQMFLALSIRLADHLKSVMAIGPRT</sequence>
<evidence type="ECO:0000259" key="6">
    <source>
        <dbReference type="Pfam" id="PF00732"/>
    </source>
</evidence>
<comment type="cofactor">
    <cofactor evidence="1">
        <name>FAD</name>
        <dbReference type="ChEBI" id="CHEBI:57692"/>
    </cofactor>
</comment>
<dbReference type="InterPro" id="IPR000172">
    <property type="entry name" value="GMC_OxRdtase_N"/>
</dbReference>
<dbReference type="Pfam" id="PF05199">
    <property type="entry name" value="GMC_oxred_C"/>
    <property type="match status" value="1"/>
</dbReference>
<dbReference type="InterPro" id="IPR007867">
    <property type="entry name" value="GMC_OxRtase_C"/>
</dbReference>
<name>A0A380TBY8_9ZZZZ</name>
<dbReference type="EMBL" id="UIDG01000066">
    <property type="protein sequence ID" value="SUS04930.1"/>
    <property type="molecule type" value="Genomic_DNA"/>
</dbReference>
<dbReference type="InterPro" id="IPR036188">
    <property type="entry name" value="FAD/NAD-bd_sf"/>
</dbReference>
<organism evidence="8">
    <name type="scientific">metagenome</name>
    <dbReference type="NCBI Taxonomy" id="256318"/>
    <lineage>
        <taxon>unclassified sequences</taxon>
        <taxon>metagenomes</taxon>
    </lineage>
</organism>
<dbReference type="SUPFAM" id="SSF51905">
    <property type="entry name" value="FAD/NAD(P)-binding domain"/>
    <property type="match status" value="1"/>
</dbReference>
<dbReference type="AlphaFoldDB" id="A0A380TBY8"/>
<comment type="similarity">
    <text evidence="2">Belongs to the GMC oxidoreductase family.</text>
</comment>
<dbReference type="Pfam" id="PF00732">
    <property type="entry name" value="GMC_oxred_N"/>
    <property type="match status" value="1"/>
</dbReference>
<dbReference type="InterPro" id="IPR051473">
    <property type="entry name" value="P2Ox-like"/>
</dbReference>
<reference evidence="8" key="1">
    <citation type="submission" date="2018-07" db="EMBL/GenBank/DDBJ databases">
        <authorList>
            <person name="Quirk P.G."/>
            <person name="Krulwich T.A."/>
        </authorList>
    </citation>
    <scope>NUCLEOTIDE SEQUENCE</scope>
</reference>
<evidence type="ECO:0000256" key="5">
    <source>
        <dbReference type="ARBA" id="ARBA00023002"/>
    </source>
</evidence>
<evidence type="ECO:0000256" key="4">
    <source>
        <dbReference type="ARBA" id="ARBA00022827"/>
    </source>
</evidence>
<keyword evidence="3" id="KW-0285">Flavoprotein</keyword>
<feature type="domain" description="Glucose-methanol-choline oxidoreductase C-terminal" evidence="7">
    <location>
        <begin position="444"/>
        <end position="569"/>
    </location>
</feature>
<keyword evidence="5" id="KW-0560">Oxidoreductase</keyword>
<dbReference type="GO" id="GO:0050660">
    <property type="term" value="F:flavin adenine dinucleotide binding"/>
    <property type="evidence" value="ECO:0007669"/>
    <property type="project" value="InterPro"/>
</dbReference>
<feature type="domain" description="Glucose-methanol-choline oxidoreductase N-terminal" evidence="6">
    <location>
        <begin position="208"/>
        <end position="289"/>
    </location>
</feature>
<dbReference type="GO" id="GO:0016614">
    <property type="term" value="F:oxidoreductase activity, acting on CH-OH group of donors"/>
    <property type="evidence" value="ECO:0007669"/>
    <property type="project" value="InterPro"/>
</dbReference>
<evidence type="ECO:0000256" key="1">
    <source>
        <dbReference type="ARBA" id="ARBA00001974"/>
    </source>
</evidence>
<dbReference type="Gene3D" id="3.50.50.60">
    <property type="entry name" value="FAD/NAD(P)-binding domain"/>
    <property type="match status" value="2"/>
</dbReference>
<keyword evidence="4" id="KW-0274">FAD</keyword>
<evidence type="ECO:0000256" key="3">
    <source>
        <dbReference type="ARBA" id="ARBA00022630"/>
    </source>
</evidence>
<evidence type="ECO:0000313" key="8">
    <source>
        <dbReference type="EMBL" id="SUS04930.1"/>
    </source>
</evidence>
<dbReference type="PANTHER" id="PTHR42784:SF1">
    <property type="entry name" value="PYRANOSE 2-OXIDASE"/>
    <property type="match status" value="1"/>
</dbReference>
<evidence type="ECO:0000256" key="2">
    <source>
        <dbReference type="ARBA" id="ARBA00010790"/>
    </source>
</evidence>
<proteinExistence type="inferred from homology"/>